<keyword evidence="1" id="KW-0646">Protease inhibitor</keyword>
<evidence type="ECO:0000256" key="2">
    <source>
        <dbReference type="ARBA" id="ARBA00022900"/>
    </source>
</evidence>
<dbReference type="PANTHER" id="PTHR11461:SF372">
    <property type="entry name" value="ACCESSORY GLAND PROTEIN ACP76A-RELATED"/>
    <property type="match status" value="1"/>
</dbReference>
<evidence type="ECO:0000313" key="7">
    <source>
        <dbReference type="Proteomes" id="UP001162162"/>
    </source>
</evidence>
<dbReference type="Gene3D" id="2.30.39.10">
    <property type="entry name" value="Alpha-1-antitrypsin, domain 1"/>
    <property type="match status" value="2"/>
</dbReference>
<feature type="region of interest" description="Disordered" evidence="4">
    <location>
        <begin position="468"/>
        <end position="519"/>
    </location>
</feature>
<evidence type="ECO:0000256" key="4">
    <source>
        <dbReference type="SAM" id="MobiDB-lite"/>
    </source>
</evidence>
<dbReference type="Pfam" id="PF00079">
    <property type="entry name" value="Serpin"/>
    <property type="match status" value="1"/>
</dbReference>
<feature type="compositionally biased region" description="Polar residues" evidence="4">
    <location>
        <begin position="107"/>
        <end position="116"/>
    </location>
</feature>
<keyword evidence="7" id="KW-1185">Reference proteome</keyword>
<dbReference type="SMART" id="SM00093">
    <property type="entry name" value="SERPIN"/>
    <property type="match status" value="1"/>
</dbReference>
<comment type="caution">
    <text evidence="6">The sequence shown here is derived from an EMBL/GenBank/DDBJ whole genome shotgun (WGS) entry which is preliminary data.</text>
</comment>
<gene>
    <name evidence="6" type="ORF">NQ318_016740</name>
</gene>
<proteinExistence type="inferred from homology"/>
<organism evidence="6 7">
    <name type="scientific">Aromia moschata</name>
    <dbReference type="NCBI Taxonomy" id="1265417"/>
    <lineage>
        <taxon>Eukaryota</taxon>
        <taxon>Metazoa</taxon>
        <taxon>Ecdysozoa</taxon>
        <taxon>Arthropoda</taxon>
        <taxon>Hexapoda</taxon>
        <taxon>Insecta</taxon>
        <taxon>Pterygota</taxon>
        <taxon>Neoptera</taxon>
        <taxon>Endopterygota</taxon>
        <taxon>Coleoptera</taxon>
        <taxon>Polyphaga</taxon>
        <taxon>Cucujiformia</taxon>
        <taxon>Chrysomeloidea</taxon>
        <taxon>Cerambycidae</taxon>
        <taxon>Cerambycinae</taxon>
        <taxon>Callichromatini</taxon>
        <taxon>Aromia</taxon>
    </lineage>
</organism>
<dbReference type="InterPro" id="IPR042178">
    <property type="entry name" value="Serpin_sf_1"/>
</dbReference>
<dbReference type="PANTHER" id="PTHR11461">
    <property type="entry name" value="SERINE PROTEASE INHIBITOR, SERPIN"/>
    <property type="match status" value="1"/>
</dbReference>
<dbReference type="SUPFAM" id="SSF56574">
    <property type="entry name" value="Serpins"/>
    <property type="match status" value="1"/>
</dbReference>
<dbReference type="InterPro" id="IPR023795">
    <property type="entry name" value="Serpin_CS"/>
</dbReference>
<comment type="similarity">
    <text evidence="3">Belongs to the serpin family.</text>
</comment>
<dbReference type="InterPro" id="IPR036186">
    <property type="entry name" value="Serpin_sf"/>
</dbReference>
<name>A0AAV8XXE3_9CUCU</name>
<protein>
    <recommendedName>
        <fullName evidence="5">Serpin domain-containing protein</fullName>
    </recommendedName>
</protein>
<evidence type="ECO:0000259" key="5">
    <source>
        <dbReference type="SMART" id="SM00093"/>
    </source>
</evidence>
<dbReference type="GO" id="GO:0004867">
    <property type="term" value="F:serine-type endopeptidase inhibitor activity"/>
    <property type="evidence" value="ECO:0007669"/>
    <property type="project" value="UniProtKB-KW"/>
</dbReference>
<dbReference type="InterPro" id="IPR000215">
    <property type="entry name" value="Serpin_fam"/>
</dbReference>
<feature type="compositionally biased region" description="Polar residues" evidence="4">
    <location>
        <begin position="495"/>
        <end position="519"/>
    </location>
</feature>
<dbReference type="EMBL" id="JAPWTK010000307">
    <property type="protein sequence ID" value="KAJ8942965.1"/>
    <property type="molecule type" value="Genomic_DNA"/>
</dbReference>
<dbReference type="GO" id="GO:0005615">
    <property type="term" value="C:extracellular space"/>
    <property type="evidence" value="ECO:0007669"/>
    <property type="project" value="InterPro"/>
</dbReference>
<dbReference type="Proteomes" id="UP001162162">
    <property type="component" value="Unassembled WGS sequence"/>
</dbReference>
<evidence type="ECO:0000313" key="6">
    <source>
        <dbReference type="EMBL" id="KAJ8942965.1"/>
    </source>
</evidence>
<dbReference type="Gene3D" id="3.30.497.10">
    <property type="entry name" value="Antithrombin, subunit I, domain 2"/>
    <property type="match status" value="1"/>
</dbReference>
<feature type="region of interest" description="Disordered" evidence="4">
    <location>
        <begin position="1"/>
        <end position="20"/>
    </location>
</feature>
<dbReference type="AlphaFoldDB" id="A0AAV8XXE3"/>
<feature type="domain" description="Serpin" evidence="5">
    <location>
        <begin position="589"/>
        <end position="1028"/>
    </location>
</feature>
<evidence type="ECO:0000256" key="1">
    <source>
        <dbReference type="ARBA" id="ARBA00022690"/>
    </source>
</evidence>
<feature type="compositionally biased region" description="Polar residues" evidence="4">
    <location>
        <begin position="473"/>
        <end position="483"/>
    </location>
</feature>
<accession>A0AAV8XXE3</accession>
<reference evidence="6" key="1">
    <citation type="journal article" date="2023" name="Insect Mol. Biol.">
        <title>Genome sequencing provides insights into the evolution of gene families encoding plant cell wall-degrading enzymes in longhorned beetles.</title>
        <authorList>
            <person name="Shin N.R."/>
            <person name="Okamura Y."/>
            <person name="Kirsch R."/>
            <person name="Pauchet Y."/>
        </authorList>
    </citation>
    <scope>NUCLEOTIDE SEQUENCE</scope>
    <source>
        <strain evidence="6">AMC_N1</strain>
    </source>
</reference>
<dbReference type="InterPro" id="IPR023796">
    <property type="entry name" value="Serpin_dom"/>
</dbReference>
<evidence type="ECO:0000256" key="3">
    <source>
        <dbReference type="RuleBase" id="RU000411"/>
    </source>
</evidence>
<dbReference type="InterPro" id="IPR042185">
    <property type="entry name" value="Serpin_sf_2"/>
</dbReference>
<keyword evidence="2" id="KW-0722">Serine protease inhibitor</keyword>
<sequence>MSTQGESKLSETKTSTPTTTEQFIIKVMDNGDPLATTDKTLMESIEQLLSQAVGNVEEALANINDTEKIKNMLNSSSKNMTDIQIESATLASSMIDTNFDRNEEPKQTTTESSVPETTIFDDTRILNTKTNPTTITIPITEKLPETTIVNNDVGNTETYEKLPTEEKTTVSFESTTVSYVQLSALSKTDNDFELEPINTQSTILSIDHEDNNIQNLTKPAKSDVSLEQIIDEEIKKNISLTLNETTTTKLYNEETTTNNYDLNTNTLKNPSEILHTEETMSALHNGTAIKGNDINPYTENNEDIYENKTSILLPEKTTETSTDEVTQFTTTDHFVSLNDVLQVSKRPATIIIIKRTKKPSTEEPTTVAMNAETDFSNTNNLETTTAINDNLDLTTYIKQKFETTVTLPETTELYSDLNSENSTETTDDDGPTIEVIISEINQHVSETPRPMPTDQPVFVTTPVNPAHIKTVDDNINPQESSNIDIKISTDDHKNTGTTDSSPLQNENPSNNEGKPESTWTLVPTIAPHSDERIVQNYSPPVQHFPEIIEPPAPIDLTAKPLQGFGLEDSTSRLDTDIYQFAQLCNELAFGFWKTVTSGLSSARSVFVSPFGATSLLAMVFLGARGATSGEMNEILRLDDMVTFNPHLIFKNVSESIKTEEPDSGVASSAIIRELFSDRSKGKLLPFYKERAKAFYDGYVEEVSFREIGDVIRRRTNLQVKKYTNGRMAEFLKDSSVVARSPLAGVSINIFQTDCAQASTDGRDGELHFVVHPSIRQRRLVPIPAIVYKSGFLAGYEPSLDATAIALGTKEQTVSTILVIPGQQGVAAPGDGLARLEKRLVESSFKKGAWSRLLRSLIPRPGLEVQIPRFSHRSVINATVTLKRMGLHDLFDVENADLRGLNGVANELYLSDMLQVNSFATCGEKRIGETHHSEIYPATAASARNSRHLENYQSENIYYKSDLLEEPKDYQRAFHDPLHDPSYLSLPLSQRPRQARVPETPRLKFDRPFIYFVRHNPTGLILHMGRFNPRLLP</sequence>
<dbReference type="PROSITE" id="PS00284">
    <property type="entry name" value="SERPIN"/>
    <property type="match status" value="1"/>
</dbReference>
<feature type="region of interest" description="Disordered" evidence="4">
    <location>
        <begin position="97"/>
        <end position="117"/>
    </location>
</feature>